<dbReference type="PROSITE" id="PS50109">
    <property type="entry name" value="HIS_KIN"/>
    <property type="match status" value="1"/>
</dbReference>
<keyword evidence="7" id="KW-0902">Two-component regulatory system</keyword>
<proteinExistence type="predicted"/>
<dbReference type="Gene3D" id="3.30.565.10">
    <property type="entry name" value="Histidine kinase-like ATPase, C-terminal domain"/>
    <property type="match status" value="1"/>
</dbReference>
<dbReference type="Pfam" id="PF02518">
    <property type="entry name" value="HATPase_c"/>
    <property type="match status" value="1"/>
</dbReference>
<evidence type="ECO:0000313" key="9">
    <source>
        <dbReference type="EMBL" id="ROR31933.1"/>
    </source>
</evidence>
<gene>
    <name evidence="9" type="ORF">EDD66_101554</name>
</gene>
<dbReference type="GO" id="GO:0000160">
    <property type="term" value="P:phosphorelay signal transduction system"/>
    <property type="evidence" value="ECO:0007669"/>
    <property type="project" value="UniProtKB-KW"/>
</dbReference>
<keyword evidence="3" id="KW-0808">Transferase</keyword>
<dbReference type="PANTHER" id="PTHR44936">
    <property type="entry name" value="SENSOR PROTEIN CREC"/>
    <property type="match status" value="1"/>
</dbReference>
<evidence type="ECO:0000256" key="4">
    <source>
        <dbReference type="ARBA" id="ARBA00022741"/>
    </source>
</evidence>
<evidence type="ECO:0000259" key="8">
    <source>
        <dbReference type="PROSITE" id="PS50109"/>
    </source>
</evidence>
<dbReference type="InterPro" id="IPR004358">
    <property type="entry name" value="Sig_transdc_His_kin-like_C"/>
</dbReference>
<dbReference type="InterPro" id="IPR005467">
    <property type="entry name" value="His_kinase_dom"/>
</dbReference>
<accession>A0A3N1XZB6</accession>
<dbReference type="GO" id="GO:0004673">
    <property type="term" value="F:protein histidine kinase activity"/>
    <property type="evidence" value="ECO:0007669"/>
    <property type="project" value="UniProtKB-EC"/>
</dbReference>
<sequence>MMTELSLNVLDVAQNSIRAKSSLIQITVSINTMQDQLLIEILDNGLGMSKEQLKKVEDPFFTTRTTRSVGLGIPFFKYAAQSTGGVFRIDSDPGKGTSVTAIFSLSHIDRMPLGDMTSTVHTLITFNTDIDFLYSYTVDNKSFILDTREFRKILGDVPFNIPEISEYIKDFLRENQDEVNNGRFF</sequence>
<dbReference type="InterPro" id="IPR003594">
    <property type="entry name" value="HATPase_dom"/>
</dbReference>
<dbReference type="GO" id="GO:0005524">
    <property type="term" value="F:ATP binding"/>
    <property type="evidence" value="ECO:0007669"/>
    <property type="project" value="UniProtKB-KW"/>
</dbReference>
<dbReference type="InterPro" id="IPR050980">
    <property type="entry name" value="2C_sensor_his_kinase"/>
</dbReference>
<evidence type="ECO:0000256" key="6">
    <source>
        <dbReference type="ARBA" id="ARBA00022840"/>
    </source>
</evidence>
<evidence type="ECO:0000256" key="3">
    <source>
        <dbReference type="ARBA" id="ARBA00022679"/>
    </source>
</evidence>
<dbReference type="PANTHER" id="PTHR44936:SF10">
    <property type="entry name" value="SENSOR PROTEIN RSTB"/>
    <property type="match status" value="1"/>
</dbReference>
<comment type="caution">
    <text evidence="9">The sequence shown here is derived from an EMBL/GenBank/DDBJ whole genome shotgun (WGS) entry which is preliminary data.</text>
</comment>
<dbReference type="SUPFAM" id="SSF55874">
    <property type="entry name" value="ATPase domain of HSP90 chaperone/DNA topoisomerase II/histidine kinase"/>
    <property type="match status" value="1"/>
</dbReference>
<keyword evidence="5 9" id="KW-0418">Kinase</keyword>
<dbReference type="Proteomes" id="UP000273083">
    <property type="component" value="Unassembled WGS sequence"/>
</dbReference>
<dbReference type="InterPro" id="IPR036890">
    <property type="entry name" value="HATPase_C_sf"/>
</dbReference>
<reference evidence="9 10" key="1">
    <citation type="submission" date="2018-11" db="EMBL/GenBank/DDBJ databases">
        <title>Genomic Encyclopedia of Type Strains, Phase IV (KMG-IV): sequencing the most valuable type-strain genomes for metagenomic binning, comparative biology and taxonomic classification.</title>
        <authorList>
            <person name="Goeker M."/>
        </authorList>
    </citation>
    <scope>NUCLEOTIDE SEQUENCE [LARGE SCALE GENOMIC DNA]</scope>
    <source>
        <strain evidence="9 10">DSM 26537</strain>
    </source>
</reference>
<comment type="catalytic activity">
    <reaction evidence="1">
        <text>ATP + protein L-histidine = ADP + protein N-phospho-L-histidine.</text>
        <dbReference type="EC" id="2.7.13.3"/>
    </reaction>
</comment>
<keyword evidence="10" id="KW-1185">Reference proteome</keyword>
<dbReference type="RefSeq" id="WP_123608015.1">
    <property type="nucleotide sequence ID" value="NZ_RJVG01000001.1"/>
</dbReference>
<dbReference type="PRINTS" id="PR00344">
    <property type="entry name" value="BCTRLSENSOR"/>
</dbReference>
<organism evidence="9 10">
    <name type="scientific">Mobilisporobacter senegalensis</name>
    <dbReference type="NCBI Taxonomy" id="1329262"/>
    <lineage>
        <taxon>Bacteria</taxon>
        <taxon>Bacillati</taxon>
        <taxon>Bacillota</taxon>
        <taxon>Clostridia</taxon>
        <taxon>Lachnospirales</taxon>
        <taxon>Lachnospiraceae</taxon>
        <taxon>Mobilisporobacter</taxon>
    </lineage>
</organism>
<evidence type="ECO:0000256" key="2">
    <source>
        <dbReference type="ARBA" id="ARBA00012438"/>
    </source>
</evidence>
<dbReference type="EC" id="2.7.13.3" evidence="2"/>
<dbReference type="AlphaFoldDB" id="A0A3N1XZB6"/>
<feature type="domain" description="Histidine kinase" evidence="8">
    <location>
        <begin position="1"/>
        <end position="107"/>
    </location>
</feature>
<evidence type="ECO:0000313" key="10">
    <source>
        <dbReference type="Proteomes" id="UP000273083"/>
    </source>
</evidence>
<evidence type="ECO:0000256" key="5">
    <source>
        <dbReference type="ARBA" id="ARBA00022777"/>
    </source>
</evidence>
<keyword evidence="4" id="KW-0547">Nucleotide-binding</keyword>
<name>A0A3N1XZB6_9FIRM</name>
<protein>
    <recommendedName>
        <fullName evidence="2">histidine kinase</fullName>
        <ecNumber evidence="2">2.7.13.3</ecNumber>
    </recommendedName>
</protein>
<evidence type="ECO:0000256" key="7">
    <source>
        <dbReference type="ARBA" id="ARBA00023012"/>
    </source>
</evidence>
<dbReference type="EMBL" id="RJVG01000001">
    <property type="protein sequence ID" value="ROR31933.1"/>
    <property type="molecule type" value="Genomic_DNA"/>
</dbReference>
<keyword evidence="6" id="KW-0067">ATP-binding</keyword>
<dbReference type="OrthoDB" id="9797586at2"/>
<evidence type="ECO:0000256" key="1">
    <source>
        <dbReference type="ARBA" id="ARBA00000085"/>
    </source>
</evidence>